<dbReference type="InterPro" id="IPR041796">
    <property type="entry name" value="Mre11_N"/>
</dbReference>
<gene>
    <name evidence="7" type="ORF">F8377_03380</name>
</gene>
<evidence type="ECO:0000256" key="5">
    <source>
        <dbReference type="ARBA" id="ARBA00022839"/>
    </source>
</evidence>
<sequence>MSPSFLSEEARPRYTYDRLVAVKKVLAEAEAHQCDAVVVAGDVFDNNFLKPEVYQRALDILEDAELPVFLLPGNHDPLDAASIYRTDGIQQLKNVTVLADSTPIQLERLGEGAARIVGAPMRSRHVNVDLVGQALDTLMPPLDSTITVLVGHGAAIAFGTPEPEHIDIARAEEAYRRRVVDYIALGDTHSAMQLDQDGAIWYSGSPEVTDYREPDGGGESNSGKALIVDITVEDPFRPADVAVEEITIGQWAFQALSAEVNNRQDAERFIETLKALPNKAQTSVKYSLSGVVDVDTYAWLESMAEQMAPKFAALYRRTRTWSLYTRPSDEELSGEAFGDGIAGTVAHRLAELIDAGDTRASDALNLLYKLSQEMKVTER</sequence>
<accession>A0ABQ6VGV4</accession>
<dbReference type="EMBL" id="WBZJ01000001">
    <property type="protein sequence ID" value="KAB3523647.1"/>
    <property type="molecule type" value="Genomic_DNA"/>
</dbReference>
<keyword evidence="5 7" id="KW-0269">Exonuclease</keyword>
<dbReference type="Gene3D" id="3.60.21.10">
    <property type="match status" value="1"/>
</dbReference>
<dbReference type="Pfam" id="PF00149">
    <property type="entry name" value="Metallophos"/>
    <property type="match status" value="1"/>
</dbReference>
<protein>
    <recommendedName>
        <fullName evidence="2">Nuclease SbcCD subunit D</fullName>
    </recommendedName>
</protein>
<keyword evidence="3" id="KW-0540">Nuclease</keyword>
<dbReference type="InterPro" id="IPR004843">
    <property type="entry name" value="Calcineurin-like_PHP"/>
</dbReference>
<dbReference type="InterPro" id="IPR029052">
    <property type="entry name" value="Metallo-depent_PP-like"/>
</dbReference>
<dbReference type="PANTHER" id="PTHR30337:SF0">
    <property type="entry name" value="NUCLEASE SBCCD SUBUNIT D"/>
    <property type="match status" value="1"/>
</dbReference>
<dbReference type="PIRSF" id="PIRSF033093">
    <property type="entry name" value="UCP_ML1119"/>
    <property type="match status" value="1"/>
</dbReference>
<evidence type="ECO:0000256" key="2">
    <source>
        <dbReference type="ARBA" id="ARBA00013365"/>
    </source>
</evidence>
<keyword evidence="8" id="KW-1185">Reference proteome</keyword>
<comment type="similarity">
    <text evidence="1">Belongs to the SbcD family.</text>
</comment>
<dbReference type="PANTHER" id="PTHR30337">
    <property type="entry name" value="COMPONENT OF ATP-DEPENDENT DSDNA EXONUCLEASE"/>
    <property type="match status" value="1"/>
</dbReference>
<evidence type="ECO:0000256" key="1">
    <source>
        <dbReference type="ARBA" id="ARBA00010555"/>
    </source>
</evidence>
<evidence type="ECO:0000259" key="6">
    <source>
        <dbReference type="Pfam" id="PF00149"/>
    </source>
</evidence>
<dbReference type="GO" id="GO:0004527">
    <property type="term" value="F:exonuclease activity"/>
    <property type="evidence" value="ECO:0007669"/>
    <property type="project" value="UniProtKB-KW"/>
</dbReference>
<reference evidence="7 8" key="1">
    <citation type="submission" date="2019-10" db="EMBL/GenBank/DDBJ databases">
        <title>Corynebacterium sp novel species isolated from the respiratory tract of Marmot.</title>
        <authorList>
            <person name="Zhang G."/>
        </authorList>
    </citation>
    <scope>NUCLEOTIDE SEQUENCE [LARGE SCALE GENOMIC DNA]</scope>
    <source>
        <strain evidence="7 8">336</strain>
    </source>
</reference>
<proteinExistence type="inferred from homology"/>
<evidence type="ECO:0000313" key="7">
    <source>
        <dbReference type="EMBL" id="KAB3523647.1"/>
    </source>
</evidence>
<comment type="caution">
    <text evidence="7">The sequence shown here is derived from an EMBL/GenBank/DDBJ whole genome shotgun (WGS) entry which is preliminary data.</text>
</comment>
<name>A0ABQ6VGV4_9CORY</name>
<organism evidence="7 8">
    <name type="scientific">Corynebacterium zhongnanshanii</name>
    <dbReference type="NCBI Taxonomy" id="2768834"/>
    <lineage>
        <taxon>Bacteria</taxon>
        <taxon>Bacillati</taxon>
        <taxon>Actinomycetota</taxon>
        <taxon>Actinomycetes</taxon>
        <taxon>Mycobacteriales</taxon>
        <taxon>Corynebacteriaceae</taxon>
        <taxon>Corynebacterium</taxon>
    </lineage>
</organism>
<dbReference type="InterPro" id="IPR050535">
    <property type="entry name" value="DNA_Repair-Maintenance_Comp"/>
</dbReference>
<feature type="domain" description="Calcineurin-like phosphoesterase" evidence="6">
    <location>
        <begin position="17"/>
        <end position="190"/>
    </location>
</feature>
<evidence type="ECO:0000256" key="4">
    <source>
        <dbReference type="ARBA" id="ARBA00022801"/>
    </source>
</evidence>
<dbReference type="InterPro" id="IPR014577">
    <property type="entry name" value="UCP033093_metalloPase"/>
</dbReference>
<dbReference type="CDD" id="cd00840">
    <property type="entry name" value="MPP_Mre11_N"/>
    <property type="match status" value="1"/>
</dbReference>
<evidence type="ECO:0000256" key="3">
    <source>
        <dbReference type="ARBA" id="ARBA00022722"/>
    </source>
</evidence>
<evidence type="ECO:0000313" key="8">
    <source>
        <dbReference type="Proteomes" id="UP000436181"/>
    </source>
</evidence>
<dbReference type="SUPFAM" id="SSF56300">
    <property type="entry name" value="Metallo-dependent phosphatases"/>
    <property type="match status" value="1"/>
</dbReference>
<dbReference type="Proteomes" id="UP000436181">
    <property type="component" value="Unassembled WGS sequence"/>
</dbReference>
<keyword evidence="4" id="KW-0378">Hydrolase</keyword>